<keyword evidence="1" id="KW-1133">Transmembrane helix</keyword>
<protein>
    <submittedName>
        <fullName evidence="2">Uncharacterized protein</fullName>
    </submittedName>
</protein>
<evidence type="ECO:0000256" key="1">
    <source>
        <dbReference type="SAM" id="Phobius"/>
    </source>
</evidence>
<organism evidence="2 3">
    <name type="scientific">Lentinula detonsa</name>
    <dbReference type="NCBI Taxonomy" id="2804962"/>
    <lineage>
        <taxon>Eukaryota</taxon>
        <taxon>Fungi</taxon>
        <taxon>Dikarya</taxon>
        <taxon>Basidiomycota</taxon>
        <taxon>Agaricomycotina</taxon>
        <taxon>Agaricomycetes</taxon>
        <taxon>Agaricomycetidae</taxon>
        <taxon>Agaricales</taxon>
        <taxon>Marasmiineae</taxon>
        <taxon>Omphalotaceae</taxon>
        <taxon>Lentinula</taxon>
    </lineage>
</organism>
<sequence>MRIMRVCDQRMGTFSDTSFDDDYILGLLCLGLYALLRSHSPVGHDRHYPAISSVGTPCTYNSLLCICSGTLHYVLEISIFLYFLESSLIVYISTSLRYIDALPLNCNLFRGQLSSSVIHLPSLGLYGFLLV</sequence>
<comment type="caution">
    <text evidence="2">The sequence shown here is derived from an EMBL/GenBank/DDBJ whole genome shotgun (WGS) entry which is preliminary data.</text>
</comment>
<dbReference type="AlphaFoldDB" id="A0AA38UYA3"/>
<keyword evidence="1" id="KW-0472">Membrane</keyword>
<accession>A0AA38UYA3</accession>
<reference evidence="2" key="1">
    <citation type="submission" date="2022-08" db="EMBL/GenBank/DDBJ databases">
        <authorList>
            <consortium name="DOE Joint Genome Institute"/>
            <person name="Min B."/>
            <person name="Riley R."/>
            <person name="Sierra-Patev S."/>
            <person name="Naranjo-Ortiz M."/>
            <person name="Looney B."/>
            <person name="Konkel Z."/>
            <person name="Slot J.C."/>
            <person name="Sakamoto Y."/>
            <person name="Steenwyk J.L."/>
            <person name="Rokas A."/>
            <person name="Carro J."/>
            <person name="Camarero S."/>
            <person name="Ferreira P."/>
            <person name="Molpeceres G."/>
            <person name="Ruiz-Duenas F.J."/>
            <person name="Serrano A."/>
            <person name="Henrissat B."/>
            <person name="Drula E."/>
            <person name="Hughes K.W."/>
            <person name="Mata J.L."/>
            <person name="Ishikawa N.K."/>
            <person name="Vargas-Isla R."/>
            <person name="Ushijima S."/>
            <person name="Smith C.A."/>
            <person name="Ahrendt S."/>
            <person name="Andreopoulos W."/>
            <person name="He G."/>
            <person name="Labutti K."/>
            <person name="Lipzen A."/>
            <person name="Ng V."/>
            <person name="Sandor L."/>
            <person name="Barry K."/>
            <person name="Martinez A.T."/>
            <person name="Xiao Y."/>
            <person name="Gibbons J.G."/>
            <person name="Terashima K."/>
            <person name="Hibbett D.S."/>
            <person name="Grigoriev I.V."/>
        </authorList>
    </citation>
    <scope>NUCLEOTIDE SEQUENCE</scope>
    <source>
        <strain evidence="2">TFB7829</strain>
    </source>
</reference>
<dbReference type="Proteomes" id="UP001163850">
    <property type="component" value="Unassembled WGS sequence"/>
</dbReference>
<feature type="transmembrane region" description="Helical" evidence="1">
    <location>
        <begin position="60"/>
        <end position="84"/>
    </location>
</feature>
<gene>
    <name evidence="2" type="ORF">F5890DRAFT_1186727</name>
</gene>
<keyword evidence="1" id="KW-0812">Transmembrane</keyword>
<dbReference type="EMBL" id="MU801897">
    <property type="protein sequence ID" value="KAJ3989501.1"/>
    <property type="molecule type" value="Genomic_DNA"/>
</dbReference>
<proteinExistence type="predicted"/>
<name>A0AA38UYA3_9AGAR</name>
<evidence type="ECO:0000313" key="2">
    <source>
        <dbReference type="EMBL" id="KAJ3989501.1"/>
    </source>
</evidence>
<evidence type="ECO:0000313" key="3">
    <source>
        <dbReference type="Proteomes" id="UP001163850"/>
    </source>
</evidence>